<reference evidence="2" key="1">
    <citation type="submission" date="2023-04" db="EMBL/GenBank/DDBJ databases">
        <authorList>
            <consortium name="ELIXIR-Norway"/>
        </authorList>
    </citation>
    <scope>NUCLEOTIDE SEQUENCE [LARGE SCALE GENOMIC DNA]</scope>
</reference>
<dbReference type="EMBL" id="OX459943">
    <property type="protein sequence ID" value="CAI9177436.1"/>
    <property type="molecule type" value="Genomic_DNA"/>
</dbReference>
<proteinExistence type="predicted"/>
<protein>
    <submittedName>
        <fullName evidence="2">Uncharacterized protein</fullName>
    </submittedName>
</protein>
<evidence type="ECO:0000256" key="1">
    <source>
        <dbReference type="SAM" id="MobiDB-lite"/>
    </source>
</evidence>
<evidence type="ECO:0000313" key="3">
    <source>
        <dbReference type="Proteomes" id="UP001176941"/>
    </source>
</evidence>
<organism evidence="2 3">
    <name type="scientific">Rangifer tarandus platyrhynchus</name>
    <name type="common">Svalbard reindeer</name>
    <dbReference type="NCBI Taxonomy" id="3082113"/>
    <lineage>
        <taxon>Eukaryota</taxon>
        <taxon>Metazoa</taxon>
        <taxon>Chordata</taxon>
        <taxon>Craniata</taxon>
        <taxon>Vertebrata</taxon>
        <taxon>Euteleostomi</taxon>
        <taxon>Mammalia</taxon>
        <taxon>Eutheria</taxon>
        <taxon>Laurasiatheria</taxon>
        <taxon>Artiodactyla</taxon>
        <taxon>Ruminantia</taxon>
        <taxon>Pecora</taxon>
        <taxon>Cervidae</taxon>
        <taxon>Odocoileinae</taxon>
        <taxon>Rangifer</taxon>
    </lineage>
</organism>
<dbReference type="Proteomes" id="UP001176941">
    <property type="component" value="Chromosome 7"/>
</dbReference>
<feature type="region of interest" description="Disordered" evidence="1">
    <location>
        <begin position="49"/>
        <end position="75"/>
    </location>
</feature>
<gene>
    <name evidence="2" type="ORF">MRATA1EN1_LOCUS26398</name>
</gene>
<sequence>MLPDTTLAVDSMPWPMAPVQAGWKLPAASSREGTCETVKGCVNHAPVLGGVSPNTSNTYKEKRKKEPNSKPPLPSRMCCGSRCPLQPHEGSGLISPWVTFANRVTVFGCAPPGDAVRGCTIVDSQVDPVGKNNPIGM</sequence>
<accession>A0ABN8ZZ58</accession>
<keyword evidence="3" id="KW-1185">Reference proteome</keyword>
<name>A0ABN8ZZ58_RANTA</name>
<evidence type="ECO:0000313" key="2">
    <source>
        <dbReference type="EMBL" id="CAI9177436.1"/>
    </source>
</evidence>